<dbReference type="CDD" id="cd01610">
    <property type="entry name" value="PAP2_like"/>
    <property type="match status" value="1"/>
</dbReference>
<gene>
    <name evidence="9" type="ORF">GCM10010492_51070</name>
</gene>
<protein>
    <submittedName>
        <fullName evidence="9">Phosphatase PAP2 family protein</fullName>
    </submittedName>
</protein>
<accession>A0ABN0UC07</accession>
<evidence type="ECO:0000259" key="8">
    <source>
        <dbReference type="SMART" id="SM00014"/>
    </source>
</evidence>
<evidence type="ECO:0000256" key="7">
    <source>
        <dbReference type="SAM" id="Phobius"/>
    </source>
</evidence>
<dbReference type="SMART" id="SM00014">
    <property type="entry name" value="acidPPc"/>
    <property type="match status" value="1"/>
</dbReference>
<evidence type="ECO:0000313" key="9">
    <source>
        <dbReference type="EMBL" id="GAA0245473.1"/>
    </source>
</evidence>
<keyword evidence="5 7" id="KW-1133">Transmembrane helix</keyword>
<proteinExistence type="predicted"/>
<dbReference type="EMBL" id="BAAABU010000013">
    <property type="protein sequence ID" value="GAA0245473.1"/>
    <property type="molecule type" value="Genomic_DNA"/>
</dbReference>
<keyword evidence="4" id="KW-0378">Hydrolase</keyword>
<organism evidence="9 10">
    <name type="scientific">Saccharothrix mutabilis subsp. mutabilis</name>
    <dbReference type="NCBI Taxonomy" id="66855"/>
    <lineage>
        <taxon>Bacteria</taxon>
        <taxon>Bacillati</taxon>
        <taxon>Actinomycetota</taxon>
        <taxon>Actinomycetes</taxon>
        <taxon>Pseudonocardiales</taxon>
        <taxon>Pseudonocardiaceae</taxon>
        <taxon>Saccharothrix</taxon>
    </lineage>
</organism>
<keyword evidence="10" id="KW-1185">Reference proteome</keyword>
<comment type="subcellular location">
    <subcellularLocation>
        <location evidence="1">Cell membrane</location>
        <topology evidence="1">Multi-pass membrane protein</topology>
    </subcellularLocation>
</comment>
<evidence type="ECO:0000256" key="1">
    <source>
        <dbReference type="ARBA" id="ARBA00004651"/>
    </source>
</evidence>
<dbReference type="RefSeq" id="WP_343936413.1">
    <property type="nucleotide sequence ID" value="NZ_BAAABU010000013.1"/>
</dbReference>
<evidence type="ECO:0000256" key="6">
    <source>
        <dbReference type="ARBA" id="ARBA00023136"/>
    </source>
</evidence>
<comment type="caution">
    <text evidence="9">The sequence shown here is derived from an EMBL/GenBank/DDBJ whole genome shotgun (WGS) entry which is preliminary data.</text>
</comment>
<feature type="domain" description="Phosphatidic acid phosphatase type 2/haloperoxidase" evidence="8">
    <location>
        <begin position="63"/>
        <end position="171"/>
    </location>
</feature>
<dbReference type="PANTHER" id="PTHR14969">
    <property type="entry name" value="SPHINGOSINE-1-PHOSPHATE PHOSPHOHYDROLASE"/>
    <property type="match status" value="1"/>
</dbReference>
<keyword evidence="2" id="KW-1003">Cell membrane</keyword>
<dbReference type="Proteomes" id="UP001500416">
    <property type="component" value="Unassembled WGS sequence"/>
</dbReference>
<feature type="transmembrane region" description="Helical" evidence="7">
    <location>
        <begin position="66"/>
        <end position="84"/>
    </location>
</feature>
<dbReference type="Gene3D" id="1.20.144.10">
    <property type="entry name" value="Phosphatidic acid phosphatase type 2/haloperoxidase"/>
    <property type="match status" value="1"/>
</dbReference>
<evidence type="ECO:0000256" key="3">
    <source>
        <dbReference type="ARBA" id="ARBA00022692"/>
    </source>
</evidence>
<evidence type="ECO:0000256" key="5">
    <source>
        <dbReference type="ARBA" id="ARBA00022989"/>
    </source>
</evidence>
<keyword evidence="3 7" id="KW-0812">Transmembrane</keyword>
<dbReference type="SUPFAM" id="SSF48317">
    <property type="entry name" value="Acid phosphatase/Vanadium-dependent haloperoxidase"/>
    <property type="match status" value="1"/>
</dbReference>
<evidence type="ECO:0000256" key="4">
    <source>
        <dbReference type="ARBA" id="ARBA00022801"/>
    </source>
</evidence>
<evidence type="ECO:0000313" key="10">
    <source>
        <dbReference type="Proteomes" id="UP001500416"/>
    </source>
</evidence>
<dbReference type="PANTHER" id="PTHR14969:SF62">
    <property type="entry name" value="DECAPRENYLPHOSPHORYL-5-PHOSPHORIBOSE PHOSPHATASE RV3807C-RELATED"/>
    <property type="match status" value="1"/>
</dbReference>
<reference evidence="9 10" key="1">
    <citation type="journal article" date="2019" name="Int. J. Syst. Evol. Microbiol.">
        <title>The Global Catalogue of Microorganisms (GCM) 10K type strain sequencing project: providing services to taxonomists for standard genome sequencing and annotation.</title>
        <authorList>
            <consortium name="The Broad Institute Genomics Platform"/>
            <consortium name="The Broad Institute Genome Sequencing Center for Infectious Disease"/>
            <person name="Wu L."/>
            <person name="Ma J."/>
        </authorList>
    </citation>
    <scope>NUCLEOTIDE SEQUENCE [LARGE SCALE GENOMIC DNA]</scope>
    <source>
        <strain evidence="9 10">JCM 3380</strain>
    </source>
</reference>
<dbReference type="Pfam" id="PF01569">
    <property type="entry name" value="PAP2"/>
    <property type="match status" value="1"/>
</dbReference>
<evidence type="ECO:0000256" key="2">
    <source>
        <dbReference type="ARBA" id="ARBA00022475"/>
    </source>
</evidence>
<dbReference type="InterPro" id="IPR036938">
    <property type="entry name" value="PAP2/HPO_sf"/>
</dbReference>
<keyword evidence="6 7" id="KW-0472">Membrane</keyword>
<dbReference type="InterPro" id="IPR000326">
    <property type="entry name" value="PAP2/HPO"/>
</dbReference>
<feature type="transmembrane region" description="Helical" evidence="7">
    <location>
        <begin position="31"/>
        <end position="54"/>
    </location>
</feature>
<name>A0ABN0UC07_9PSEU</name>
<sequence length="173" mass="18088">MPTRDPLAEVAELDRESLRDSYAMPTSRPPAWVVAASLVARGGAVWVPVAAVLAGVGERRAAVRGLVAAGVALPLGHLLSRAVFRRRPPASRLPARRALPERPDSSSFPSKHAMTAAAFGTAVGAESPRAGAAVAPLVAVIAYSRVRTRVHWPSDVVGGLVLGAAVAWAVRRR</sequence>